<evidence type="ECO:0000256" key="2">
    <source>
        <dbReference type="ARBA" id="ARBA00023235"/>
    </source>
</evidence>
<gene>
    <name evidence="4" type="ORF">JK360_28180</name>
</gene>
<dbReference type="InterPro" id="IPR016176">
    <property type="entry name" value="Cbl-dep_enz_cat"/>
</dbReference>
<keyword evidence="5" id="KW-1185">Reference proteome</keyword>
<comment type="caution">
    <text evidence="4">The sequence shown here is derived from an EMBL/GenBank/DDBJ whole genome shotgun (WGS) entry which is preliminary data.</text>
</comment>
<dbReference type="InterPro" id="IPR006396">
    <property type="entry name" value="Glu_mut_E"/>
</dbReference>
<dbReference type="SUPFAM" id="SSF51703">
    <property type="entry name" value="Cobalamin (vitamin B12)-dependent enzymes"/>
    <property type="match status" value="1"/>
</dbReference>
<sequence>MSQISSLGAYVAEARNRNELVVQSRMGFADPDLMRAGLDAVRDAGPRTVGTVTLDSFTRTGQFLRAGRAIASGESLNGYPLVSHSDANNSLLLRGMDLDVFPVQVRHGSPKPQEIFRTMLRFGLTVSEGGPVSYCLPYSRVPLRESIDAWAEGCQILADGGQGSAHLETFGGCMLGQLCPPGLLVALSVLECLFFVENGIRSVSLSYAQQTNPQQDLDAILALRTLAEAHLPDIDWHVVLYTFMGVYPKSTDGATALLRESAELAAASGCERLIVKTTVESQRIPTIAENVAALRIAANAAHGVPRSADLPGSDVLHEASALINTTLALKTTVGDSLHAAFRLGLLDVPYCLHQDNRNQTRTSIDSNGSLRWASRGSMPLDAQAPPDEPGGAADRLLQMLSFNQRRFDTLASPFHMAG</sequence>
<evidence type="ECO:0000313" key="5">
    <source>
        <dbReference type="Proteomes" id="UP000629371"/>
    </source>
</evidence>
<evidence type="ECO:0000313" key="4">
    <source>
        <dbReference type="EMBL" id="MBL1093195.1"/>
    </source>
</evidence>
<keyword evidence="1" id="KW-0846">Cobalamin</keyword>
<evidence type="ECO:0000256" key="1">
    <source>
        <dbReference type="ARBA" id="ARBA00022628"/>
    </source>
</evidence>
<dbReference type="Proteomes" id="UP000629371">
    <property type="component" value="Unassembled WGS sequence"/>
</dbReference>
<dbReference type="Pfam" id="PF06368">
    <property type="entry name" value="Met_asp_mut_E"/>
    <property type="match status" value="1"/>
</dbReference>
<protein>
    <submittedName>
        <fullName evidence="4">Methylaspartate mutase</fullName>
    </submittedName>
</protein>
<keyword evidence="3" id="KW-0170">Cobalt</keyword>
<dbReference type="EMBL" id="JAERRI010000018">
    <property type="protein sequence ID" value="MBL1093195.1"/>
    <property type="molecule type" value="Genomic_DNA"/>
</dbReference>
<dbReference type="Gene3D" id="3.20.20.240">
    <property type="entry name" value="Methylmalonyl-CoA mutase"/>
    <property type="match status" value="1"/>
</dbReference>
<accession>A0ABS1MZQ2</accession>
<dbReference type="RefSeq" id="WP_201808781.1">
    <property type="nucleotide sequence ID" value="NZ_JAERRI010000018.1"/>
</dbReference>
<proteinExistence type="predicted"/>
<name>A0ABS1MZQ2_9ACTN</name>
<reference evidence="4 5" key="1">
    <citation type="submission" date="2021-01" db="EMBL/GenBank/DDBJ databases">
        <title>WGS of actinomycetes isolated from Thailand.</title>
        <authorList>
            <person name="Thawai C."/>
        </authorList>
    </citation>
    <scope>NUCLEOTIDE SEQUENCE [LARGE SCALE GENOMIC DNA]</scope>
    <source>
        <strain evidence="4 5">CH9-7</strain>
    </source>
</reference>
<dbReference type="PIRSF" id="PIRSF001495">
    <property type="entry name" value="Met_asp_mut_epsi"/>
    <property type="match status" value="1"/>
</dbReference>
<keyword evidence="2" id="KW-0413">Isomerase</keyword>
<organism evidence="4 5">
    <name type="scientific">Streptomyces siderophoricus</name>
    <dbReference type="NCBI Taxonomy" id="2802281"/>
    <lineage>
        <taxon>Bacteria</taxon>
        <taxon>Bacillati</taxon>
        <taxon>Actinomycetota</taxon>
        <taxon>Actinomycetes</taxon>
        <taxon>Kitasatosporales</taxon>
        <taxon>Streptomycetaceae</taxon>
        <taxon>Streptomyces</taxon>
    </lineage>
</organism>
<evidence type="ECO:0000256" key="3">
    <source>
        <dbReference type="ARBA" id="ARBA00023285"/>
    </source>
</evidence>